<organism evidence="4 5">
    <name type="scientific">Sphagnurus paluster</name>
    <dbReference type="NCBI Taxonomy" id="117069"/>
    <lineage>
        <taxon>Eukaryota</taxon>
        <taxon>Fungi</taxon>
        <taxon>Dikarya</taxon>
        <taxon>Basidiomycota</taxon>
        <taxon>Agaricomycotina</taxon>
        <taxon>Agaricomycetes</taxon>
        <taxon>Agaricomycetidae</taxon>
        <taxon>Agaricales</taxon>
        <taxon>Tricholomatineae</taxon>
        <taxon>Lyophyllaceae</taxon>
        <taxon>Sphagnurus</taxon>
    </lineage>
</organism>
<dbReference type="GO" id="GO:0005741">
    <property type="term" value="C:mitochondrial outer membrane"/>
    <property type="evidence" value="ECO:0007669"/>
    <property type="project" value="UniProtKB-SubCell"/>
</dbReference>
<dbReference type="Proteomes" id="UP000717328">
    <property type="component" value="Unassembled WGS sequence"/>
</dbReference>
<reference evidence="4" key="1">
    <citation type="submission" date="2021-02" db="EMBL/GenBank/DDBJ databases">
        <authorList>
            <person name="Nieuwenhuis M."/>
            <person name="Van De Peppel L.J.J."/>
        </authorList>
    </citation>
    <scope>NUCLEOTIDE SEQUENCE</scope>
    <source>
        <strain evidence="4">D49</strain>
    </source>
</reference>
<name>A0A9P7FQJ3_9AGAR</name>
<proteinExistence type="inferred from homology"/>
<dbReference type="EMBL" id="JABCKI010006160">
    <property type="protein sequence ID" value="KAG5635164.1"/>
    <property type="molecule type" value="Genomic_DNA"/>
</dbReference>
<dbReference type="PANTHER" id="PTHR14097:SF7">
    <property type="entry name" value="OXIDOREDUCTASE HTATIP2"/>
    <property type="match status" value="1"/>
</dbReference>
<dbReference type="AlphaFoldDB" id="A0A9P7FQJ3"/>
<accession>A0A9P7FQJ3</accession>
<gene>
    <name evidence="4" type="ORF">H0H81_012176</name>
</gene>
<dbReference type="OrthoDB" id="430436at2759"/>
<keyword evidence="5" id="KW-1185">Reference proteome</keyword>
<feature type="domain" description="NAD(P)-binding" evidence="3">
    <location>
        <begin position="10"/>
        <end position="167"/>
    </location>
</feature>
<sequence length="241" mass="25570">MTGKTALLLGATGATGKHILQELLKSSEYTKVAEYGRRVTDAQAVAGTGGSDKLVQKAIDFEKLGEAGLRDEKWDVVFIALGTTRKLAGSAEMFEKIDREYVVNAACEAKAETGDQRLVYLSSAGADASSMLLYSRSKGLTEQALASLGYSDTIVFRPGFLAEAQRPESQTIVSVLTSRYRRLMEYVSTETSELAKSIVRAGTLGSAALPKSANAKTEGKEGATFTVIDNAGSLNLAKPAA</sequence>
<dbReference type="Gene3D" id="3.40.50.720">
    <property type="entry name" value="NAD(P)-binding Rossmann-like Domain"/>
    <property type="match status" value="1"/>
</dbReference>
<comment type="caution">
    <text evidence="4">The sequence shown here is derived from an EMBL/GenBank/DDBJ whole genome shotgun (WGS) entry which is preliminary data.</text>
</comment>
<dbReference type="GO" id="GO:0051170">
    <property type="term" value="P:import into nucleus"/>
    <property type="evidence" value="ECO:0007669"/>
    <property type="project" value="TreeGrafter"/>
</dbReference>
<comment type="subcellular location">
    <subcellularLocation>
        <location evidence="1">Mitochondrion outer membrane</location>
        <topology evidence="1">Peripheral membrane protein</topology>
    </subcellularLocation>
</comment>
<dbReference type="PANTHER" id="PTHR14097">
    <property type="entry name" value="OXIDOREDUCTASE HTATIP2"/>
    <property type="match status" value="1"/>
</dbReference>
<evidence type="ECO:0000313" key="5">
    <source>
        <dbReference type="Proteomes" id="UP000717328"/>
    </source>
</evidence>
<dbReference type="SUPFAM" id="SSF51735">
    <property type="entry name" value="NAD(P)-binding Rossmann-fold domains"/>
    <property type="match status" value="1"/>
</dbReference>
<evidence type="ECO:0000259" key="3">
    <source>
        <dbReference type="Pfam" id="PF13460"/>
    </source>
</evidence>
<dbReference type="InterPro" id="IPR036291">
    <property type="entry name" value="NAD(P)-bd_dom_sf"/>
</dbReference>
<dbReference type="InterPro" id="IPR016040">
    <property type="entry name" value="NAD(P)-bd_dom"/>
</dbReference>
<evidence type="ECO:0000256" key="2">
    <source>
        <dbReference type="ARBA" id="ARBA00006617"/>
    </source>
</evidence>
<dbReference type="Pfam" id="PF13460">
    <property type="entry name" value="NAD_binding_10"/>
    <property type="match status" value="1"/>
</dbReference>
<evidence type="ECO:0000256" key="1">
    <source>
        <dbReference type="ARBA" id="ARBA00004450"/>
    </source>
</evidence>
<evidence type="ECO:0000313" key="4">
    <source>
        <dbReference type="EMBL" id="KAG5635164.1"/>
    </source>
</evidence>
<comment type="similarity">
    <text evidence="2">Belongs to the FMP52 family.</text>
</comment>
<reference evidence="4" key="2">
    <citation type="submission" date="2021-10" db="EMBL/GenBank/DDBJ databases">
        <title>Phylogenomics reveals ancestral predisposition of the termite-cultivated fungus Termitomyces towards a domesticated lifestyle.</title>
        <authorList>
            <person name="Auxier B."/>
            <person name="Grum-Grzhimaylo A."/>
            <person name="Cardenas M.E."/>
            <person name="Lodge J.D."/>
            <person name="Laessoe T."/>
            <person name="Pedersen O."/>
            <person name="Smith M.E."/>
            <person name="Kuyper T.W."/>
            <person name="Franco-Molano E.A."/>
            <person name="Baroni T.J."/>
            <person name="Aanen D.K."/>
        </authorList>
    </citation>
    <scope>NUCLEOTIDE SEQUENCE</scope>
    <source>
        <strain evidence="4">D49</strain>
    </source>
</reference>
<protein>
    <recommendedName>
        <fullName evidence="3">NAD(P)-binding domain-containing protein</fullName>
    </recommendedName>
</protein>